<dbReference type="EMBL" id="JACVDA010000005">
    <property type="protein sequence ID" value="MBK1468145.1"/>
    <property type="molecule type" value="Genomic_DNA"/>
</dbReference>
<dbReference type="InterPro" id="IPR038109">
    <property type="entry name" value="DNA_bind_recomb_sf"/>
</dbReference>
<organism evidence="2 3">
    <name type="scientific">Parvimonas parva</name>
    <dbReference type="NCBI Taxonomy" id="2769485"/>
    <lineage>
        <taxon>Bacteria</taxon>
        <taxon>Bacillati</taxon>
        <taxon>Bacillota</taxon>
        <taxon>Tissierellia</taxon>
        <taxon>Tissierellales</taxon>
        <taxon>Peptoniphilaceae</taxon>
        <taxon>Parvimonas</taxon>
    </lineage>
</organism>
<dbReference type="PROSITE" id="PS51737">
    <property type="entry name" value="RECOMBINASE_DNA_BIND"/>
    <property type="match status" value="1"/>
</dbReference>
<protein>
    <recommendedName>
        <fullName evidence="1">Recombinase domain-containing protein</fullName>
    </recommendedName>
</protein>
<proteinExistence type="predicted"/>
<keyword evidence="3" id="KW-1185">Reference proteome</keyword>
<comment type="caution">
    <text evidence="2">The sequence shown here is derived from an EMBL/GenBank/DDBJ whole genome shotgun (WGS) entry which is preliminary data.</text>
</comment>
<dbReference type="Pfam" id="PF07508">
    <property type="entry name" value="Recombinase"/>
    <property type="match status" value="1"/>
</dbReference>
<evidence type="ECO:0000313" key="2">
    <source>
        <dbReference type="EMBL" id="MBK1468145.1"/>
    </source>
</evidence>
<dbReference type="Gene3D" id="3.90.1750.20">
    <property type="entry name" value="Putative Large Serine Recombinase, Chain B, Domain 2"/>
    <property type="match status" value="1"/>
</dbReference>
<evidence type="ECO:0000259" key="1">
    <source>
        <dbReference type="PROSITE" id="PS51737"/>
    </source>
</evidence>
<reference evidence="2 3" key="1">
    <citation type="submission" date="2020-09" db="EMBL/GenBank/DDBJ databases">
        <title>Parvimonas S3374 sp. nov.</title>
        <authorList>
            <person name="Buhl M."/>
        </authorList>
    </citation>
    <scope>NUCLEOTIDE SEQUENCE [LARGE SCALE GENOMIC DNA]</scope>
    <source>
        <strain evidence="2 3">S3374</strain>
    </source>
</reference>
<dbReference type="InterPro" id="IPR011109">
    <property type="entry name" value="DNA_bind_recombinase_dom"/>
</dbReference>
<dbReference type="RefSeq" id="WP_063633078.1">
    <property type="nucleotide sequence ID" value="NZ_JACVDA010000005.1"/>
</dbReference>
<accession>A0ABS1C7U4</accession>
<dbReference type="Proteomes" id="UP000823123">
    <property type="component" value="Unassembled WGS sequence"/>
</dbReference>
<name>A0ABS1C7U4_9FIRM</name>
<gene>
    <name evidence="2" type="ORF">IBJ83_02295</name>
</gene>
<feature type="domain" description="Recombinase" evidence="1">
    <location>
        <begin position="5"/>
        <end position="91"/>
    </location>
</feature>
<evidence type="ECO:0000313" key="3">
    <source>
        <dbReference type="Proteomes" id="UP000823123"/>
    </source>
</evidence>
<sequence length="136" mass="15721">MTHIPYGYRVENAKGVIYIPEAEKVIALYKKYLECNSMRASAKAVGIDKTHSSIGKILRNTVYLGTEFYPELIDEDLFNKVQEARKNNTIQRNRIKEISPSEAFVPVTEFKCCRAELKFDDPYKQAEYVYSLIREG</sequence>